<organism evidence="2 3">
    <name type="scientific">Demequina zhanjiangensis</name>
    <dbReference type="NCBI Taxonomy" id="3051659"/>
    <lineage>
        <taxon>Bacteria</taxon>
        <taxon>Bacillati</taxon>
        <taxon>Actinomycetota</taxon>
        <taxon>Actinomycetes</taxon>
        <taxon>Micrococcales</taxon>
        <taxon>Demequinaceae</taxon>
        <taxon>Demequina</taxon>
    </lineage>
</organism>
<keyword evidence="3" id="KW-1185">Reference proteome</keyword>
<dbReference type="Gene3D" id="1.10.357.10">
    <property type="entry name" value="Tetracycline Repressor, domain 2"/>
    <property type="match status" value="1"/>
</dbReference>
<comment type="caution">
    <text evidence="2">The sequence shown here is derived from an EMBL/GenBank/DDBJ whole genome shotgun (WGS) entry which is preliminary data.</text>
</comment>
<feature type="compositionally biased region" description="Basic and acidic residues" evidence="1">
    <location>
        <begin position="1"/>
        <end position="12"/>
    </location>
</feature>
<evidence type="ECO:0000256" key="1">
    <source>
        <dbReference type="SAM" id="MobiDB-lite"/>
    </source>
</evidence>
<dbReference type="SUPFAM" id="SSF46689">
    <property type="entry name" value="Homeodomain-like"/>
    <property type="match status" value="1"/>
</dbReference>
<sequence>MAETSRTREDARTPGQDGASRAELVEHLARTFAATGGYGDTLEAIERDAHVDLALLVRHFGDRATLLVALLEWHDMRGVPEGYEDLPPKISMFEDMPVEDLVTEFVETARRNTELPGYVHLISILTAESCAPRHPARDMLKQRHELLRGILAHAIAAQRERVGRADDPLTPEQRAAAAIATWEGLQAYQALNPDHFEVPQVLELTLRSALELPVAEGPHTARPAVHSDSP</sequence>
<dbReference type="SUPFAM" id="SSF48498">
    <property type="entry name" value="Tetracyclin repressor-like, C-terminal domain"/>
    <property type="match status" value="1"/>
</dbReference>
<evidence type="ECO:0000313" key="3">
    <source>
        <dbReference type="Proteomes" id="UP001172738"/>
    </source>
</evidence>
<gene>
    <name evidence="2" type="ORF">QQX04_07860</name>
</gene>
<dbReference type="RefSeq" id="WP_301127919.1">
    <property type="nucleotide sequence ID" value="NZ_JAUHPV010000004.1"/>
</dbReference>
<reference evidence="2" key="1">
    <citation type="submission" date="2023-06" db="EMBL/GenBank/DDBJ databases">
        <title>SYSU T00b26.</title>
        <authorList>
            <person name="Gao L."/>
            <person name="Fang B.-Z."/>
            <person name="Li W.-J."/>
        </authorList>
    </citation>
    <scope>NUCLEOTIDE SEQUENCE</scope>
    <source>
        <strain evidence="2">SYSU T00b26</strain>
    </source>
</reference>
<dbReference type="InterPro" id="IPR036271">
    <property type="entry name" value="Tet_transcr_reg_TetR-rel_C_sf"/>
</dbReference>
<feature type="region of interest" description="Disordered" evidence="1">
    <location>
        <begin position="1"/>
        <end position="20"/>
    </location>
</feature>
<name>A0ABT8G1B0_9MICO</name>
<dbReference type="Proteomes" id="UP001172738">
    <property type="component" value="Unassembled WGS sequence"/>
</dbReference>
<dbReference type="EMBL" id="JAUHPV010000004">
    <property type="protein sequence ID" value="MDN4472907.1"/>
    <property type="molecule type" value="Genomic_DNA"/>
</dbReference>
<dbReference type="InterPro" id="IPR009057">
    <property type="entry name" value="Homeodomain-like_sf"/>
</dbReference>
<protein>
    <recommendedName>
        <fullName evidence="4">Transcriptional regulator, TetR family</fullName>
    </recommendedName>
</protein>
<accession>A0ABT8G1B0</accession>
<proteinExistence type="predicted"/>
<evidence type="ECO:0008006" key="4">
    <source>
        <dbReference type="Google" id="ProtNLM"/>
    </source>
</evidence>
<evidence type="ECO:0000313" key="2">
    <source>
        <dbReference type="EMBL" id="MDN4472907.1"/>
    </source>
</evidence>